<proteinExistence type="predicted"/>
<protein>
    <submittedName>
        <fullName evidence="2">Uncharacterized protein</fullName>
    </submittedName>
</protein>
<evidence type="ECO:0000256" key="1">
    <source>
        <dbReference type="SAM" id="MobiDB-lite"/>
    </source>
</evidence>
<comment type="caution">
    <text evidence="2">The sequence shown here is derived from an EMBL/GenBank/DDBJ whole genome shotgun (WGS) entry which is preliminary data.</text>
</comment>
<feature type="compositionally biased region" description="Basic and acidic residues" evidence="1">
    <location>
        <begin position="52"/>
        <end position="65"/>
    </location>
</feature>
<name>A0AAV8YXB8_9CUCU</name>
<dbReference type="AlphaFoldDB" id="A0AAV8YXB8"/>
<dbReference type="EMBL" id="JAPWTK010000031">
    <property type="protein sequence ID" value="KAJ8956265.1"/>
    <property type="molecule type" value="Genomic_DNA"/>
</dbReference>
<sequence length="65" mass="7287">MEHNEQLPFLDVLVIRNSENKHLPRAGPELNPVQASGLRRNEPAAASTRKPSRSDAWERRVDAAS</sequence>
<reference evidence="2" key="1">
    <citation type="journal article" date="2023" name="Insect Mol. Biol.">
        <title>Genome sequencing provides insights into the evolution of gene families encoding plant cell wall-degrading enzymes in longhorned beetles.</title>
        <authorList>
            <person name="Shin N.R."/>
            <person name="Okamura Y."/>
            <person name="Kirsch R."/>
            <person name="Pauchet Y."/>
        </authorList>
    </citation>
    <scope>NUCLEOTIDE SEQUENCE</scope>
    <source>
        <strain evidence="2">AMC_N1</strain>
    </source>
</reference>
<evidence type="ECO:0000313" key="3">
    <source>
        <dbReference type="Proteomes" id="UP001162162"/>
    </source>
</evidence>
<feature type="region of interest" description="Disordered" evidence="1">
    <location>
        <begin position="22"/>
        <end position="65"/>
    </location>
</feature>
<organism evidence="2 3">
    <name type="scientific">Aromia moschata</name>
    <dbReference type="NCBI Taxonomy" id="1265417"/>
    <lineage>
        <taxon>Eukaryota</taxon>
        <taxon>Metazoa</taxon>
        <taxon>Ecdysozoa</taxon>
        <taxon>Arthropoda</taxon>
        <taxon>Hexapoda</taxon>
        <taxon>Insecta</taxon>
        <taxon>Pterygota</taxon>
        <taxon>Neoptera</taxon>
        <taxon>Endopterygota</taxon>
        <taxon>Coleoptera</taxon>
        <taxon>Polyphaga</taxon>
        <taxon>Cucujiformia</taxon>
        <taxon>Chrysomeloidea</taxon>
        <taxon>Cerambycidae</taxon>
        <taxon>Cerambycinae</taxon>
        <taxon>Callichromatini</taxon>
        <taxon>Aromia</taxon>
    </lineage>
</organism>
<evidence type="ECO:0000313" key="2">
    <source>
        <dbReference type="EMBL" id="KAJ8956265.1"/>
    </source>
</evidence>
<gene>
    <name evidence="2" type="ORF">NQ318_015001</name>
</gene>
<keyword evidence="3" id="KW-1185">Reference proteome</keyword>
<dbReference type="Proteomes" id="UP001162162">
    <property type="component" value="Unassembled WGS sequence"/>
</dbReference>
<accession>A0AAV8YXB8</accession>